<reference evidence="2" key="1">
    <citation type="submission" date="2018-11" db="EMBL/GenBank/DDBJ databases">
        <authorList>
            <consortium name="Pathogen Informatics"/>
        </authorList>
    </citation>
    <scope>NUCLEOTIDE SEQUENCE</scope>
</reference>
<organism evidence="2 3">
    <name type="scientific">Protopolystoma xenopodis</name>
    <dbReference type="NCBI Taxonomy" id="117903"/>
    <lineage>
        <taxon>Eukaryota</taxon>
        <taxon>Metazoa</taxon>
        <taxon>Spiralia</taxon>
        <taxon>Lophotrochozoa</taxon>
        <taxon>Platyhelminthes</taxon>
        <taxon>Monogenea</taxon>
        <taxon>Polyopisthocotylea</taxon>
        <taxon>Polystomatidea</taxon>
        <taxon>Polystomatidae</taxon>
        <taxon>Protopolystoma</taxon>
    </lineage>
</organism>
<evidence type="ECO:0000313" key="2">
    <source>
        <dbReference type="EMBL" id="VEL23227.1"/>
    </source>
</evidence>
<sequence length="101" mass="10871">MPNRQGSGITIPQNNSLPQLMPRFPTFLGPSLIQPIPGAIANTAAPSAASIASLIAPCLQREFFVEWRMNCCICGSELNSLQDWQTHFASQHVGISPVSGH</sequence>
<dbReference type="AlphaFoldDB" id="A0A448WY76"/>
<evidence type="ECO:0000313" key="3">
    <source>
        <dbReference type="Proteomes" id="UP000784294"/>
    </source>
</evidence>
<dbReference type="PROSITE" id="PS00028">
    <property type="entry name" value="ZINC_FINGER_C2H2_1"/>
    <property type="match status" value="1"/>
</dbReference>
<keyword evidence="3" id="KW-1185">Reference proteome</keyword>
<evidence type="ECO:0000259" key="1">
    <source>
        <dbReference type="PROSITE" id="PS00028"/>
    </source>
</evidence>
<comment type="caution">
    <text evidence="2">The sequence shown here is derived from an EMBL/GenBank/DDBJ whole genome shotgun (WGS) entry which is preliminary data.</text>
</comment>
<dbReference type="Proteomes" id="UP000784294">
    <property type="component" value="Unassembled WGS sequence"/>
</dbReference>
<name>A0A448WY76_9PLAT</name>
<feature type="domain" description="C2H2-type" evidence="1">
    <location>
        <begin position="71"/>
        <end position="92"/>
    </location>
</feature>
<dbReference type="EMBL" id="CAAALY010060772">
    <property type="protein sequence ID" value="VEL23227.1"/>
    <property type="molecule type" value="Genomic_DNA"/>
</dbReference>
<proteinExistence type="predicted"/>
<dbReference type="InterPro" id="IPR013087">
    <property type="entry name" value="Znf_C2H2_type"/>
</dbReference>
<protein>
    <recommendedName>
        <fullName evidence="1">C2H2-type domain-containing protein</fullName>
    </recommendedName>
</protein>
<accession>A0A448WY76</accession>
<gene>
    <name evidence="2" type="ORF">PXEA_LOCUS16667</name>
</gene>